<accession>A0A3B0WBT0</accession>
<dbReference type="GO" id="GO:0008820">
    <property type="term" value="F:cobinamide phosphate guanylyltransferase activity"/>
    <property type="evidence" value="ECO:0007669"/>
    <property type="project" value="UniProtKB-EC"/>
</dbReference>
<dbReference type="EC" id="2.7.7.62" evidence="1"/>
<evidence type="ECO:0000313" key="1">
    <source>
        <dbReference type="EMBL" id="VAW49783.1"/>
    </source>
</evidence>
<sequence>MRNLLRKIHFGHLLCKFSLFRVTKRLKFTKNLPQNDFSSRRLSFSDSLLADCLQHLDDQKHCLLIDCLTLWTLNLLESDCLEKEKKA</sequence>
<name>A0A3B0WBT0_9ZZZZ</name>
<feature type="non-terminal residue" evidence="1">
    <location>
        <position position="87"/>
    </location>
</feature>
<proteinExistence type="predicted"/>
<reference evidence="1" key="1">
    <citation type="submission" date="2018-06" db="EMBL/GenBank/DDBJ databases">
        <authorList>
            <person name="Zhirakovskaya E."/>
        </authorList>
    </citation>
    <scope>NUCLEOTIDE SEQUENCE</scope>
</reference>
<organism evidence="1">
    <name type="scientific">hydrothermal vent metagenome</name>
    <dbReference type="NCBI Taxonomy" id="652676"/>
    <lineage>
        <taxon>unclassified sequences</taxon>
        <taxon>metagenomes</taxon>
        <taxon>ecological metagenomes</taxon>
    </lineage>
</organism>
<keyword evidence="1" id="KW-0548">Nucleotidyltransferase</keyword>
<dbReference type="AlphaFoldDB" id="A0A3B0WBT0"/>
<keyword evidence="1" id="KW-0808">Transferase</keyword>
<gene>
    <name evidence="1" type="ORF">MNBD_GAMMA04-746</name>
</gene>
<dbReference type="EMBL" id="UOFB01000386">
    <property type="protein sequence ID" value="VAW49783.1"/>
    <property type="molecule type" value="Genomic_DNA"/>
</dbReference>
<protein>
    <submittedName>
        <fullName evidence="1">Adenosylcobinamide-phosphate guanylyltransferase</fullName>
        <ecNumber evidence="1">2.7.7.62</ecNumber>
    </submittedName>
</protein>